<evidence type="ECO:0000256" key="6">
    <source>
        <dbReference type="RuleBase" id="RU004168"/>
    </source>
</evidence>
<evidence type="ECO:0000313" key="9">
    <source>
        <dbReference type="Proteomes" id="UP000005990"/>
    </source>
</evidence>
<dbReference type="GO" id="GO:0003998">
    <property type="term" value="F:acylphosphatase activity"/>
    <property type="evidence" value="ECO:0007669"/>
    <property type="project" value="UniProtKB-EC"/>
</dbReference>
<proteinExistence type="inferred from homology"/>
<dbReference type="InterPro" id="IPR020456">
    <property type="entry name" value="Acylphosphatase"/>
</dbReference>
<dbReference type="InterPro" id="IPR001792">
    <property type="entry name" value="Acylphosphatase-like_dom"/>
</dbReference>
<protein>
    <recommendedName>
        <fullName evidence="3 5">acylphosphatase</fullName>
        <ecNumber evidence="2 5">3.6.1.7</ecNumber>
    </recommendedName>
</protein>
<organism evidence="8 9">
    <name type="scientific">Eremococcus coleocola ACS-139-V-Col8</name>
    <dbReference type="NCBI Taxonomy" id="908337"/>
    <lineage>
        <taxon>Bacteria</taxon>
        <taxon>Bacillati</taxon>
        <taxon>Bacillota</taxon>
        <taxon>Bacilli</taxon>
        <taxon>Lactobacillales</taxon>
        <taxon>Aerococcaceae</taxon>
        <taxon>Eremococcus</taxon>
    </lineage>
</organism>
<dbReference type="EC" id="3.6.1.7" evidence="2 5"/>
<dbReference type="Gene3D" id="3.30.70.100">
    <property type="match status" value="1"/>
</dbReference>
<sequence>MTFQLIVSGRVQGVGYRYYVQSLADKYKIKGTVRNQSNGNVMIIAQTDYETLGQFISHLKIPQHRWMRIDNVNIEEIKLDKNYSDFRTIY</sequence>
<feature type="active site" evidence="5">
    <location>
        <position position="17"/>
    </location>
</feature>
<comment type="catalytic activity">
    <reaction evidence="4 5">
        <text>an acyl phosphate + H2O = a carboxylate + phosphate + H(+)</text>
        <dbReference type="Rhea" id="RHEA:14965"/>
        <dbReference type="ChEBI" id="CHEBI:15377"/>
        <dbReference type="ChEBI" id="CHEBI:15378"/>
        <dbReference type="ChEBI" id="CHEBI:29067"/>
        <dbReference type="ChEBI" id="CHEBI:43474"/>
        <dbReference type="ChEBI" id="CHEBI:59918"/>
        <dbReference type="EC" id="3.6.1.7"/>
    </reaction>
</comment>
<dbReference type="EMBL" id="AENN01000001">
    <property type="protein sequence ID" value="EFR32020.1"/>
    <property type="molecule type" value="Genomic_DNA"/>
</dbReference>
<feature type="domain" description="Acylphosphatase-like" evidence="7">
    <location>
        <begin position="2"/>
        <end position="90"/>
    </location>
</feature>
<dbReference type="PROSITE" id="PS51160">
    <property type="entry name" value="ACYLPHOSPHATASE_3"/>
    <property type="match status" value="1"/>
</dbReference>
<comment type="similarity">
    <text evidence="1 6">Belongs to the acylphosphatase family.</text>
</comment>
<evidence type="ECO:0000256" key="2">
    <source>
        <dbReference type="ARBA" id="ARBA00012150"/>
    </source>
</evidence>
<comment type="caution">
    <text evidence="8">The sequence shown here is derived from an EMBL/GenBank/DDBJ whole genome shotgun (WGS) entry which is preliminary data.</text>
</comment>
<gene>
    <name evidence="8" type="ORF">HMPREF9257_0971</name>
</gene>
<evidence type="ECO:0000256" key="5">
    <source>
        <dbReference type="PROSITE-ProRule" id="PRU00520"/>
    </source>
</evidence>
<dbReference type="RefSeq" id="WP_006417503.1">
    <property type="nucleotide sequence ID" value="NZ_AENN01000001.1"/>
</dbReference>
<dbReference type="AlphaFoldDB" id="E4KLY8"/>
<dbReference type="SUPFAM" id="SSF54975">
    <property type="entry name" value="Acylphosphatase/BLUF domain-like"/>
    <property type="match status" value="1"/>
</dbReference>
<accession>E4KLY8</accession>
<keyword evidence="5 8" id="KW-0378">Hydrolase</keyword>
<feature type="active site" evidence="5">
    <location>
        <position position="35"/>
    </location>
</feature>
<dbReference type="InterPro" id="IPR036046">
    <property type="entry name" value="Acylphosphatase-like_dom_sf"/>
</dbReference>
<evidence type="ECO:0000256" key="3">
    <source>
        <dbReference type="ARBA" id="ARBA00015991"/>
    </source>
</evidence>
<keyword evidence="9" id="KW-1185">Reference proteome</keyword>
<dbReference type="eggNOG" id="COG1254">
    <property type="taxonomic scope" value="Bacteria"/>
</dbReference>
<dbReference type="STRING" id="908337.HMPREF9257_0971"/>
<name>E4KLY8_9LACT</name>
<evidence type="ECO:0000259" key="7">
    <source>
        <dbReference type="PROSITE" id="PS51160"/>
    </source>
</evidence>
<dbReference type="Pfam" id="PF00708">
    <property type="entry name" value="Acylphosphatase"/>
    <property type="match status" value="1"/>
</dbReference>
<evidence type="ECO:0000256" key="1">
    <source>
        <dbReference type="ARBA" id="ARBA00005614"/>
    </source>
</evidence>
<reference evidence="8 9" key="1">
    <citation type="submission" date="2010-10" db="EMBL/GenBank/DDBJ databases">
        <authorList>
            <person name="Durkin A.S."/>
            <person name="Madupu R."/>
            <person name="Torralba M."/>
            <person name="Gillis M."/>
            <person name="Methe B."/>
            <person name="Sutton G."/>
            <person name="Nelson K.E."/>
        </authorList>
    </citation>
    <scope>NUCLEOTIDE SEQUENCE [LARGE SCALE GENOMIC DNA]</scope>
    <source>
        <strain evidence="8 9">ACS-139-V-Col8</strain>
    </source>
</reference>
<evidence type="ECO:0000256" key="4">
    <source>
        <dbReference type="ARBA" id="ARBA00047645"/>
    </source>
</evidence>
<dbReference type="Proteomes" id="UP000005990">
    <property type="component" value="Unassembled WGS sequence"/>
</dbReference>
<dbReference type="PANTHER" id="PTHR47268">
    <property type="entry name" value="ACYLPHOSPHATASE"/>
    <property type="match status" value="1"/>
</dbReference>
<dbReference type="PANTHER" id="PTHR47268:SF4">
    <property type="entry name" value="ACYLPHOSPHATASE"/>
    <property type="match status" value="1"/>
</dbReference>
<evidence type="ECO:0000313" key="8">
    <source>
        <dbReference type="EMBL" id="EFR32020.1"/>
    </source>
</evidence>